<dbReference type="InterPro" id="IPR018303">
    <property type="entry name" value="ATPase_P-typ_P_site"/>
</dbReference>
<accession>A0A9D1QJQ6</accession>
<dbReference type="PROSITE" id="PS00154">
    <property type="entry name" value="ATPASE_E1_E2"/>
    <property type="match status" value="1"/>
</dbReference>
<evidence type="ECO:0000256" key="3">
    <source>
        <dbReference type="ARBA" id="ARBA00022448"/>
    </source>
</evidence>
<comment type="catalytic activity">
    <reaction evidence="18">
        <text>Cd(2+)(in) + ATP + H2O = Cd(2+)(out) + ADP + phosphate + H(+)</text>
        <dbReference type="Rhea" id="RHEA:12132"/>
        <dbReference type="ChEBI" id="CHEBI:15377"/>
        <dbReference type="ChEBI" id="CHEBI:15378"/>
        <dbReference type="ChEBI" id="CHEBI:30616"/>
        <dbReference type="ChEBI" id="CHEBI:43474"/>
        <dbReference type="ChEBI" id="CHEBI:48775"/>
        <dbReference type="ChEBI" id="CHEBI:456216"/>
        <dbReference type="EC" id="7.2.2.21"/>
    </reaction>
</comment>
<evidence type="ECO:0000256" key="14">
    <source>
        <dbReference type="ARBA" id="ARBA00023008"/>
    </source>
</evidence>
<dbReference type="CDD" id="cd02079">
    <property type="entry name" value="P-type_ATPase_HM"/>
    <property type="match status" value="1"/>
</dbReference>
<dbReference type="Gene3D" id="2.70.150.10">
    <property type="entry name" value="Calcium-transporting ATPase, cytoplasmic transduction domain A"/>
    <property type="match status" value="1"/>
</dbReference>
<feature type="transmembrane region" description="Helical" evidence="19">
    <location>
        <begin position="256"/>
        <end position="279"/>
    </location>
</feature>
<evidence type="ECO:0000256" key="9">
    <source>
        <dbReference type="ARBA" id="ARBA00022741"/>
    </source>
</evidence>
<feature type="transmembrane region" description="Helical" evidence="19">
    <location>
        <begin position="571"/>
        <end position="590"/>
    </location>
</feature>
<dbReference type="InterPro" id="IPR051014">
    <property type="entry name" value="Cation_Transport_ATPase_IB"/>
</dbReference>
<dbReference type="InterPro" id="IPR044492">
    <property type="entry name" value="P_typ_ATPase_HD_dom"/>
</dbReference>
<evidence type="ECO:0000256" key="17">
    <source>
        <dbReference type="ARBA" id="ARBA00039103"/>
    </source>
</evidence>
<dbReference type="InterPro" id="IPR036412">
    <property type="entry name" value="HAD-like_sf"/>
</dbReference>
<evidence type="ECO:0000256" key="16">
    <source>
        <dbReference type="ARBA" id="ARBA00023136"/>
    </source>
</evidence>
<evidence type="ECO:0000256" key="8">
    <source>
        <dbReference type="ARBA" id="ARBA00022723"/>
    </source>
</evidence>
<keyword evidence="7 19" id="KW-0812">Transmembrane</keyword>
<keyword evidence="12" id="KW-1278">Translocase</keyword>
<dbReference type="PROSITE" id="PS01229">
    <property type="entry name" value="COF_2"/>
    <property type="match status" value="1"/>
</dbReference>
<dbReference type="EMBL" id="DXHR01000035">
    <property type="protein sequence ID" value="HIW13719.1"/>
    <property type="molecule type" value="Genomic_DNA"/>
</dbReference>
<dbReference type="Proteomes" id="UP000823989">
    <property type="component" value="Unassembled WGS sequence"/>
</dbReference>
<dbReference type="PRINTS" id="PR00941">
    <property type="entry name" value="CDATPASE"/>
</dbReference>
<evidence type="ECO:0000256" key="2">
    <source>
        <dbReference type="ARBA" id="ARBA00006024"/>
    </source>
</evidence>
<keyword evidence="6" id="KW-0597">Phosphoprotein</keyword>
<evidence type="ECO:0000256" key="10">
    <source>
        <dbReference type="ARBA" id="ARBA00022796"/>
    </source>
</evidence>
<gene>
    <name evidence="21" type="ORF">H9891_11260</name>
</gene>
<evidence type="ECO:0000256" key="4">
    <source>
        <dbReference type="ARBA" id="ARBA00022475"/>
    </source>
</evidence>
<dbReference type="AlphaFoldDB" id="A0A9D1QJQ6"/>
<keyword evidence="15" id="KW-0406">Ion transport</keyword>
<feature type="transmembrane region" description="Helical" evidence="19">
    <location>
        <begin position="596"/>
        <end position="614"/>
    </location>
</feature>
<dbReference type="GO" id="GO:0008551">
    <property type="term" value="F:P-type cadmium transporter activity"/>
    <property type="evidence" value="ECO:0007669"/>
    <property type="project" value="UniProtKB-EC"/>
</dbReference>
<dbReference type="InterPro" id="IPR023299">
    <property type="entry name" value="ATPase_P-typ_cyto_dom_N"/>
</dbReference>
<feature type="transmembrane region" description="Helical" evidence="19">
    <location>
        <begin position="232"/>
        <end position="250"/>
    </location>
</feature>
<dbReference type="GO" id="GO:0005524">
    <property type="term" value="F:ATP binding"/>
    <property type="evidence" value="ECO:0007669"/>
    <property type="project" value="UniProtKB-UniRule"/>
</dbReference>
<sequence>MNKWLNRHLNTLMYISGILIVTGLIFRFSGYAEVMNVTFILATLAAIGPIVQKAWMALSMKSFSIELLIVIAVIGALFIQEYTEAAIVTFLFLFGAYLEKQTLKKTRSSIQSLVDMAPSVASVVRDGEELEVDIDDVEEGDRVIVRPGGKIPVDGIIVKGQANINEAAITGESNLKFKGDEAEVFSGSVLDSGYIELEATKVGEDTTFAKIIELVEDAQETKSGTEKFLNKFANYYTPSIVVLAIIVYLLTRNLHLAITFLVIACPGALVIGAPVAYVAGIGNGAQKGVLIKGGETIDNFAKIDTVIFDKTGTLTEGRPSVTNIQIFDSTDEDEFMKNVAEIEMVSEHHLGQTIVTEAGNRKLNPAKENVHDAKTIKGKGVSGALGSDRYIIGNKKLMDDNDIEISRDVSVRYIREQKEGNTAIFIAKNGKINGIVSIMDKIRNDAAATIQAFRDKGVKNLIMLTGDNKYAAEKVSDILGLDGFRAELMPDDKMKYIEKEKAAGRRVMMVGDGINDAPALAFADVGIAMGHGGTDIAMETADVVLMGSRMEQLAHGFNISKATYRIMLQNTAIALLAVALLLAGVLYGYIHLASGMLIHEVSVLLVIVNAMRLIRLKDRRAETAELRERAGRPAGDTEAVK</sequence>
<dbReference type="InterPro" id="IPR027256">
    <property type="entry name" value="P-typ_ATPase_IB"/>
</dbReference>
<dbReference type="InterPro" id="IPR008250">
    <property type="entry name" value="ATPase_P-typ_transduc_dom_A_sf"/>
</dbReference>
<organism evidence="21 22">
    <name type="scientific">Candidatus Salinicoccus stercoripullorum</name>
    <dbReference type="NCBI Taxonomy" id="2838756"/>
    <lineage>
        <taxon>Bacteria</taxon>
        <taxon>Bacillati</taxon>
        <taxon>Bacillota</taxon>
        <taxon>Bacilli</taxon>
        <taxon>Bacillales</taxon>
        <taxon>Staphylococcaceae</taxon>
        <taxon>Salinicoccus</taxon>
    </lineage>
</organism>
<evidence type="ECO:0000256" key="19">
    <source>
        <dbReference type="RuleBase" id="RU362081"/>
    </source>
</evidence>
<keyword evidence="3" id="KW-0813">Transport</keyword>
<evidence type="ECO:0000256" key="6">
    <source>
        <dbReference type="ARBA" id="ARBA00022553"/>
    </source>
</evidence>
<dbReference type="FunFam" id="2.70.150.10:FF:000020">
    <property type="entry name" value="Copper-exporting P-type ATPase A"/>
    <property type="match status" value="1"/>
</dbReference>
<dbReference type="InterPro" id="IPR059000">
    <property type="entry name" value="ATPase_P-type_domA"/>
</dbReference>
<dbReference type="Gene3D" id="3.40.1110.10">
    <property type="entry name" value="Calcium-transporting ATPase, cytoplasmic domain N"/>
    <property type="match status" value="1"/>
</dbReference>
<dbReference type="InterPro" id="IPR023298">
    <property type="entry name" value="ATPase_P-typ_TM_dom_sf"/>
</dbReference>
<dbReference type="EC" id="7.2.2.21" evidence="17"/>
<evidence type="ECO:0000256" key="5">
    <source>
        <dbReference type="ARBA" id="ARBA00022539"/>
    </source>
</evidence>
<keyword evidence="9 19" id="KW-0547">Nucleotide-binding</keyword>
<evidence type="ECO:0000256" key="15">
    <source>
        <dbReference type="ARBA" id="ARBA00023065"/>
    </source>
</evidence>
<dbReference type="InterPro" id="IPR001757">
    <property type="entry name" value="P_typ_ATPase"/>
</dbReference>
<evidence type="ECO:0000256" key="7">
    <source>
        <dbReference type="ARBA" id="ARBA00022692"/>
    </source>
</evidence>
<comment type="caution">
    <text evidence="21">The sequence shown here is derived from an EMBL/GenBank/DDBJ whole genome shotgun (WGS) entry which is preliminary data.</text>
</comment>
<keyword evidence="4 19" id="KW-1003">Cell membrane</keyword>
<dbReference type="GO" id="GO:0005886">
    <property type="term" value="C:plasma membrane"/>
    <property type="evidence" value="ECO:0007669"/>
    <property type="project" value="UniProtKB-SubCell"/>
</dbReference>
<dbReference type="Pfam" id="PF00122">
    <property type="entry name" value="E1-E2_ATPase"/>
    <property type="match status" value="1"/>
</dbReference>
<keyword evidence="10" id="KW-0187">Copper transport</keyword>
<keyword evidence="8 19" id="KW-0479">Metal-binding</keyword>
<dbReference type="PRINTS" id="PR00119">
    <property type="entry name" value="CATATPASE"/>
</dbReference>
<reference evidence="21" key="2">
    <citation type="submission" date="2021-04" db="EMBL/GenBank/DDBJ databases">
        <authorList>
            <person name="Gilroy R."/>
        </authorList>
    </citation>
    <scope>NUCLEOTIDE SEQUENCE</scope>
    <source>
        <strain evidence="21">ChiHjej13B12-752</strain>
    </source>
</reference>
<dbReference type="PANTHER" id="PTHR48085:SF5">
    <property type="entry name" value="CADMIUM_ZINC-TRANSPORTING ATPASE HMA4-RELATED"/>
    <property type="match status" value="1"/>
</dbReference>
<evidence type="ECO:0000313" key="22">
    <source>
        <dbReference type="Proteomes" id="UP000823989"/>
    </source>
</evidence>
<dbReference type="GO" id="GO:0016887">
    <property type="term" value="F:ATP hydrolysis activity"/>
    <property type="evidence" value="ECO:0007669"/>
    <property type="project" value="InterPro"/>
</dbReference>
<keyword evidence="16 19" id="KW-0472">Membrane</keyword>
<evidence type="ECO:0000313" key="21">
    <source>
        <dbReference type="EMBL" id="HIW13719.1"/>
    </source>
</evidence>
<reference evidence="21" key="1">
    <citation type="journal article" date="2021" name="PeerJ">
        <title>Extensive microbial diversity within the chicken gut microbiome revealed by metagenomics and culture.</title>
        <authorList>
            <person name="Gilroy R."/>
            <person name="Ravi A."/>
            <person name="Getino M."/>
            <person name="Pursley I."/>
            <person name="Horton D.L."/>
            <person name="Alikhan N.F."/>
            <person name="Baker D."/>
            <person name="Gharbi K."/>
            <person name="Hall N."/>
            <person name="Watson M."/>
            <person name="Adriaenssens E.M."/>
            <person name="Foster-Nyarko E."/>
            <person name="Jarju S."/>
            <person name="Secka A."/>
            <person name="Antonio M."/>
            <person name="Oren A."/>
            <person name="Chaudhuri R.R."/>
            <person name="La Ragione R."/>
            <person name="Hildebrand F."/>
            <person name="Pallen M.J."/>
        </authorList>
    </citation>
    <scope>NUCLEOTIDE SEQUENCE</scope>
    <source>
        <strain evidence="21">ChiHjej13B12-752</strain>
    </source>
</reference>
<feature type="domain" description="P-type ATPase A" evidence="20">
    <location>
        <begin position="116"/>
        <end position="216"/>
    </location>
</feature>
<dbReference type="NCBIfam" id="TIGR01511">
    <property type="entry name" value="ATPase-IB1_Cu"/>
    <property type="match status" value="1"/>
</dbReference>
<keyword evidence="13 19" id="KW-1133">Transmembrane helix</keyword>
<dbReference type="SFLD" id="SFLDS00003">
    <property type="entry name" value="Haloacid_Dehalogenase"/>
    <property type="match status" value="1"/>
</dbReference>
<dbReference type="SUPFAM" id="SSF81653">
    <property type="entry name" value="Calcium ATPase, transduction domain A"/>
    <property type="match status" value="1"/>
</dbReference>
<protein>
    <recommendedName>
        <fullName evidence="17">Cd(2+)-exporting ATPase</fullName>
        <ecNumber evidence="17">7.2.2.21</ecNumber>
    </recommendedName>
</protein>
<dbReference type="InterPro" id="IPR023214">
    <property type="entry name" value="HAD_sf"/>
</dbReference>
<dbReference type="Gene3D" id="3.40.50.1000">
    <property type="entry name" value="HAD superfamily/HAD-like"/>
    <property type="match status" value="1"/>
</dbReference>
<comment type="subcellular location">
    <subcellularLocation>
        <location evidence="1">Cell membrane</location>
        <topology evidence="1">Multi-pass membrane protein</topology>
    </subcellularLocation>
</comment>
<dbReference type="NCBIfam" id="TIGR01494">
    <property type="entry name" value="ATPase_P-type"/>
    <property type="match status" value="2"/>
</dbReference>
<dbReference type="NCBIfam" id="TIGR01525">
    <property type="entry name" value="ATPase-IB_hvy"/>
    <property type="match status" value="1"/>
</dbReference>
<name>A0A9D1QJQ6_9STAP</name>
<proteinExistence type="inferred from homology"/>
<dbReference type="SUPFAM" id="SSF81665">
    <property type="entry name" value="Calcium ATPase, transmembrane domain M"/>
    <property type="match status" value="1"/>
</dbReference>
<evidence type="ECO:0000256" key="12">
    <source>
        <dbReference type="ARBA" id="ARBA00022967"/>
    </source>
</evidence>
<dbReference type="SFLD" id="SFLDF00027">
    <property type="entry name" value="p-type_atpase"/>
    <property type="match status" value="1"/>
</dbReference>
<keyword evidence="11 19" id="KW-0067">ATP-binding</keyword>
<keyword evidence="14" id="KW-0186">Copper</keyword>
<dbReference type="SUPFAM" id="SSF56784">
    <property type="entry name" value="HAD-like"/>
    <property type="match status" value="1"/>
</dbReference>
<feature type="transmembrane region" description="Helical" evidence="19">
    <location>
        <begin position="12"/>
        <end position="28"/>
    </location>
</feature>
<keyword evidence="5" id="KW-0104">Cadmium</keyword>
<evidence type="ECO:0000256" key="1">
    <source>
        <dbReference type="ARBA" id="ARBA00004651"/>
    </source>
</evidence>
<dbReference type="SFLD" id="SFLDG00002">
    <property type="entry name" value="C1.7:_P-type_atpase_like"/>
    <property type="match status" value="1"/>
</dbReference>
<dbReference type="Pfam" id="PF00702">
    <property type="entry name" value="Hydrolase"/>
    <property type="match status" value="1"/>
</dbReference>
<evidence type="ECO:0000259" key="20">
    <source>
        <dbReference type="Pfam" id="PF00122"/>
    </source>
</evidence>
<dbReference type="GO" id="GO:0006825">
    <property type="term" value="P:copper ion transport"/>
    <property type="evidence" value="ECO:0007669"/>
    <property type="project" value="UniProtKB-KW"/>
</dbReference>
<feature type="transmembrane region" description="Helical" evidence="19">
    <location>
        <begin position="34"/>
        <end position="51"/>
    </location>
</feature>
<evidence type="ECO:0000256" key="11">
    <source>
        <dbReference type="ARBA" id="ARBA00022840"/>
    </source>
</evidence>
<evidence type="ECO:0000256" key="13">
    <source>
        <dbReference type="ARBA" id="ARBA00022989"/>
    </source>
</evidence>
<feature type="transmembrane region" description="Helical" evidence="19">
    <location>
        <begin position="63"/>
        <end position="79"/>
    </location>
</feature>
<evidence type="ECO:0000256" key="18">
    <source>
        <dbReference type="ARBA" id="ARBA00049338"/>
    </source>
</evidence>
<dbReference type="GO" id="GO:0046872">
    <property type="term" value="F:metal ion binding"/>
    <property type="evidence" value="ECO:0007669"/>
    <property type="project" value="UniProtKB-KW"/>
</dbReference>
<dbReference type="PANTHER" id="PTHR48085">
    <property type="entry name" value="CADMIUM/ZINC-TRANSPORTING ATPASE HMA2-RELATED"/>
    <property type="match status" value="1"/>
</dbReference>
<comment type="similarity">
    <text evidence="2 19">Belongs to the cation transport ATPase (P-type) (TC 3.A.3) family. Type IB subfamily.</text>
</comment>